<sequence length="52" mass="6280">MLLKLHVHSHFEQIQILGHSMKPNPWFVFYGKLFQQIPCSHIFHTYQLGHHQ</sequence>
<reference evidence="1" key="1">
    <citation type="submission" date="2018-02" db="EMBL/GenBank/DDBJ databases">
        <title>Rhizophora mucronata_Transcriptome.</title>
        <authorList>
            <person name="Meera S.P."/>
            <person name="Sreeshan A."/>
            <person name="Augustine A."/>
        </authorList>
    </citation>
    <scope>NUCLEOTIDE SEQUENCE</scope>
    <source>
        <tissue evidence="1">Leaf</tissue>
    </source>
</reference>
<name>A0A2P2QBH9_RHIMU</name>
<organism evidence="1">
    <name type="scientific">Rhizophora mucronata</name>
    <name type="common">Asiatic mangrove</name>
    <dbReference type="NCBI Taxonomy" id="61149"/>
    <lineage>
        <taxon>Eukaryota</taxon>
        <taxon>Viridiplantae</taxon>
        <taxon>Streptophyta</taxon>
        <taxon>Embryophyta</taxon>
        <taxon>Tracheophyta</taxon>
        <taxon>Spermatophyta</taxon>
        <taxon>Magnoliopsida</taxon>
        <taxon>eudicotyledons</taxon>
        <taxon>Gunneridae</taxon>
        <taxon>Pentapetalae</taxon>
        <taxon>rosids</taxon>
        <taxon>fabids</taxon>
        <taxon>Malpighiales</taxon>
        <taxon>Rhizophoraceae</taxon>
        <taxon>Rhizophora</taxon>
    </lineage>
</organism>
<dbReference type="AlphaFoldDB" id="A0A2P2QBH9"/>
<dbReference type="EMBL" id="GGEC01083866">
    <property type="protein sequence ID" value="MBX64350.1"/>
    <property type="molecule type" value="Transcribed_RNA"/>
</dbReference>
<protein>
    <submittedName>
        <fullName evidence="1">Uncharacterized protein</fullName>
    </submittedName>
</protein>
<evidence type="ECO:0000313" key="1">
    <source>
        <dbReference type="EMBL" id="MBX64350.1"/>
    </source>
</evidence>
<accession>A0A2P2QBH9</accession>
<proteinExistence type="predicted"/>